<gene>
    <name evidence="2" type="ORF">IAD02_02455</name>
</gene>
<evidence type="ECO:0000313" key="2">
    <source>
        <dbReference type="EMBL" id="HIS70828.1"/>
    </source>
</evidence>
<organism evidence="2 3">
    <name type="scientific">Candidatus Enterousia intestinigallinarum</name>
    <dbReference type="NCBI Taxonomy" id="2840790"/>
    <lineage>
        <taxon>Bacteria</taxon>
        <taxon>Pseudomonadati</taxon>
        <taxon>Pseudomonadota</taxon>
        <taxon>Alphaproteobacteria</taxon>
        <taxon>Candidatus Enterousia</taxon>
    </lineage>
</organism>
<proteinExistence type="predicted"/>
<dbReference type="AlphaFoldDB" id="A0A9D1FGT0"/>
<protein>
    <submittedName>
        <fullName evidence="2">Type II secretion system protein</fullName>
    </submittedName>
</protein>
<dbReference type="InterPro" id="IPR045584">
    <property type="entry name" value="Pilin-like"/>
</dbReference>
<name>A0A9D1FGT0_9PROT</name>
<feature type="transmembrane region" description="Helical" evidence="1">
    <location>
        <begin position="20"/>
        <end position="38"/>
    </location>
</feature>
<dbReference type="Proteomes" id="UP000886742">
    <property type="component" value="Unassembled WGS sequence"/>
</dbReference>
<keyword evidence="1" id="KW-0812">Transmembrane</keyword>
<reference evidence="2" key="2">
    <citation type="journal article" date="2021" name="PeerJ">
        <title>Extensive microbial diversity within the chicken gut microbiome revealed by metagenomics and culture.</title>
        <authorList>
            <person name="Gilroy R."/>
            <person name="Ravi A."/>
            <person name="Getino M."/>
            <person name="Pursley I."/>
            <person name="Horton D.L."/>
            <person name="Alikhan N.F."/>
            <person name="Baker D."/>
            <person name="Gharbi K."/>
            <person name="Hall N."/>
            <person name="Watson M."/>
            <person name="Adriaenssens E.M."/>
            <person name="Foster-Nyarko E."/>
            <person name="Jarju S."/>
            <person name="Secka A."/>
            <person name="Antonio M."/>
            <person name="Oren A."/>
            <person name="Chaudhuri R.R."/>
            <person name="La Ragione R."/>
            <person name="Hildebrand F."/>
            <person name="Pallen M.J."/>
        </authorList>
    </citation>
    <scope>NUCLEOTIDE SEQUENCE</scope>
    <source>
        <strain evidence="2">ChiGjej3B3-5194</strain>
    </source>
</reference>
<accession>A0A9D1FGT0</accession>
<sequence length="439" mass="47825">MSTITRIFNTHRHQERGSMLIELLMSVALAAIIMPFIFRYQQSVVQRAENIAIAEQMTGIQTALERYIVDNREQLLQTVGRNITRVNMADLVDYGLNPDLLAAVDDYQLRILKSNDINDRATLQGVIVFSSDEITPMRTREIVALGGDNMGFIEGNRAYGTFGAWHADAIDLGLNVTDGIVETTSVNRDNALYLYRVPTDNASDATMLSGLNLGGHDITNAAFFDTASAEFGETLTLGVGAATDVIFQSRTTLDQALDVKSATVAGILSSDSRTMEIAKNISLADTAKFTSFTTGDLWVSNMTLGGLSISTDYDGPSVLNVNKTVDMTGGNIDAMFVTVGFAGSITPRLVVYDRIEDSTNPNYYWDAEYGVANLADVTLQELNRMAPLAVYAENATSTDSGRIFNAVVTNKNATASDYMNAINQIQNAVSAKYRQLNLE</sequence>
<evidence type="ECO:0000313" key="3">
    <source>
        <dbReference type="Proteomes" id="UP000886742"/>
    </source>
</evidence>
<dbReference type="SUPFAM" id="SSF54523">
    <property type="entry name" value="Pili subunits"/>
    <property type="match status" value="1"/>
</dbReference>
<dbReference type="EMBL" id="DVJI01000011">
    <property type="protein sequence ID" value="HIS70828.1"/>
    <property type="molecule type" value="Genomic_DNA"/>
</dbReference>
<evidence type="ECO:0000256" key="1">
    <source>
        <dbReference type="SAM" id="Phobius"/>
    </source>
</evidence>
<keyword evidence="1" id="KW-0472">Membrane</keyword>
<keyword evidence="1" id="KW-1133">Transmembrane helix</keyword>
<reference evidence="2" key="1">
    <citation type="submission" date="2020-10" db="EMBL/GenBank/DDBJ databases">
        <authorList>
            <person name="Gilroy R."/>
        </authorList>
    </citation>
    <scope>NUCLEOTIDE SEQUENCE</scope>
    <source>
        <strain evidence="2">ChiGjej3B3-5194</strain>
    </source>
</reference>
<comment type="caution">
    <text evidence="2">The sequence shown here is derived from an EMBL/GenBank/DDBJ whole genome shotgun (WGS) entry which is preliminary data.</text>
</comment>